<dbReference type="STRING" id="694429.Pyrfu_1702"/>
<dbReference type="KEGG" id="pfm:Pyrfu_1702"/>
<evidence type="ECO:0008006" key="3">
    <source>
        <dbReference type="Google" id="ProtNLM"/>
    </source>
</evidence>
<accession>G0ECI8</accession>
<proteinExistence type="predicted"/>
<keyword evidence="2" id="KW-1185">Reference proteome</keyword>
<evidence type="ECO:0000313" key="1">
    <source>
        <dbReference type="EMBL" id="AEM39558.1"/>
    </source>
</evidence>
<evidence type="ECO:0000313" key="2">
    <source>
        <dbReference type="Proteomes" id="UP000001037"/>
    </source>
</evidence>
<organism evidence="1 2">
    <name type="scientific">Pyrolobus fumarii (strain DSM 11204 / 1A)</name>
    <dbReference type="NCBI Taxonomy" id="694429"/>
    <lineage>
        <taxon>Archaea</taxon>
        <taxon>Thermoproteota</taxon>
        <taxon>Thermoprotei</taxon>
        <taxon>Desulfurococcales</taxon>
        <taxon>Pyrodictiaceae</taxon>
        <taxon>Pyrolobus</taxon>
    </lineage>
</organism>
<dbReference type="AlphaFoldDB" id="G0ECI8"/>
<gene>
    <name evidence="1" type="ordered locus">Pyrfu_1702</name>
</gene>
<protein>
    <recommendedName>
        <fullName evidence="3">SIS domain-containing protein</fullName>
    </recommendedName>
</protein>
<dbReference type="HOGENOM" id="CLU_862265_0_0_2"/>
<dbReference type="eggNOG" id="arCOG05960">
    <property type="taxonomic scope" value="Archaea"/>
</dbReference>
<reference evidence="1 2" key="1">
    <citation type="journal article" date="2011" name="Stand. Genomic Sci.">
        <title>Complete genome sequence of the hyperthermophilic chemolithoautotroph Pyrolobus fumarii type strain (1A).</title>
        <authorList>
            <person name="Anderson I."/>
            <person name="Goker M."/>
            <person name="Nolan M."/>
            <person name="Lucas S."/>
            <person name="Hammon N."/>
            <person name="Deshpande S."/>
            <person name="Cheng J.F."/>
            <person name="Tapia R."/>
            <person name="Han C."/>
            <person name="Goodwin L."/>
            <person name="Pitluck S."/>
            <person name="Huntemann M."/>
            <person name="Liolios K."/>
            <person name="Ivanova N."/>
            <person name="Pagani I."/>
            <person name="Mavromatis K."/>
            <person name="Ovchinikova G."/>
            <person name="Pati A."/>
            <person name="Chen A."/>
            <person name="Palaniappan K."/>
            <person name="Land M."/>
            <person name="Hauser L."/>
            <person name="Brambilla E.M."/>
            <person name="Huber H."/>
            <person name="Yasawong M."/>
            <person name="Rohde M."/>
            <person name="Spring S."/>
            <person name="Abt B."/>
            <person name="Sikorski J."/>
            <person name="Wirth R."/>
            <person name="Detter J.C."/>
            <person name="Woyke T."/>
            <person name="Bristow J."/>
            <person name="Eisen J.A."/>
            <person name="Markowitz V."/>
            <person name="Hugenholtz P."/>
            <person name="Kyrpides N.C."/>
            <person name="Klenk H.P."/>
            <person name="Lapidus A."/>
        </authorList>
    </citation>
    <scope>NUCLEOTIDE SEQUENCE [LARGE SCALE GENOMIC DNA]</scope>
    <source>
        <strain evidence="2">DSM 11204 / 1A</strain>
    </source>
</reference>
<name>G0ECI8_PYRF1</name>
<dbReference type="EMBL" id="CP002838">
    <property type="protein sequence ID" value="AEM39558.1"/>
    <property type="molecule type" value="Genomic_DNA"/>
</dbReference>
<sequence>MRPPSSSPDSGFNAVQPAAQHLEKLSIESLEARVKEAEDYASRVVDEMLKEARERIILAFASMGDTPAWIAYWMLREVAPTAPVEIYEGDALAFHILAYRRSKKDEYGIASDTTIYAFVGPGGENQLVFIRDAALHTGAALVVITPKLPPIIEERLGPEPLLVEPPGPYPLSASILAARLAAGLVEKLAERNVRVERVTGEARDLRSVVRELVEKHGADASRVLECKGSCATVYTPTLKGPAMLASRINGSRPLSVQEMLALIAAGTNFDKVSLMYTTTDEDVVREVRFKSMTSGASLAELRLQTDPVTAPLYATMLLYARL</sequence>
<dbReference type="InParanoid" id="G0ECI8"/>
<dbReference type="Proteomes" id="UP000001037">
    <property type="component" value="Chromosome"/>
</dbReference>